<gene>
    <name evidence="2" type="ORF">EZS27_023572</name>
</gene>
<dbReference type="EMBL" id="SNRY01001992">
    <property type="protein sequence ID" value="KAA6327434.1"/>
    <property type="molecule type" value="Genomic_DNA"/>
</dbReference>
<evidence type="ECO:0000259" key="1">
    <source>
        <dbReference type="Pfam" id="PF08299"/>
    </source>
</evidence>
<dbReference type="InterPro" id="IPR013159">
    <property type="entry name" value="DnaA_C"/>
</dbReference>
<reference evidence="2" key="1">
    <citation type="submission" date="2019-03" db="EMBL/GenBank/DDBJ databases">
        <title>Single cell metagenomics reveals metabolic interactions within the superorganism composed of flagellate Streblomastix strix and complex community of Bacteroidetes bacteria on its surface.</title>
        <authorList>
            <person name="Treitli S.C."/>
            <person name="Kolisko M."/>
            <person name="Husnik F."/>
            <person name="Keeling P."/>
            <person name="Hampl V."/>
        </authorList>
    </citation>
    <scope>NUCLEOTIDE SEQUENCE</scope>
    <source>
        <strain evidence="2">STM</strain>
    </source>
</reference>
<sequence>MQIYISGKISGLPLQKAKDKFQSAQELLEDLGLEVINPLNNGLNPNHDWKKQFVRNIENLLSCQAIYLLKDWTDSKRARIEKNMADEWGMDIWFESNVLRNQNVLLPIRHAIHEATGMSFKDYTTKSRKMDAFFARMIFVYHCRQNKMKLTDIAKQVNRDRTSMLHYLKKYKEEAKYNPHFGALTQRVDDLLHKTILL</sequence>
<proteinExistence type="predicted"/>
<protein>
    <submittedName>
        <fullName evidence="2">Chromosomal replication initiator protein DnaA</fullName>
    </submittedName>
</protein>
<dbReference type="SUPFAM" id="SSF52309">
    <property type="entry name" value="N-(deoxy)ribosyltransferase-like"/>
    <property type="match status" value="1"/>
</dbReference>
<dbReference type="GO" id="GO:0006275">
    <property type="term" value="P:regulation of DNA replication"/>
    <property type="evidence" value="ECO:0007669"/>
    <property type="project" value="InterPro"/>
</dbReference>
<dbReference type="InterPro" id="IPR010921">
    <property type="entry name" value="Trp_repressor/repl_initiator"/>
</dbReference>
<accession>A0A5J4R273</accession>
<dbReference type="InterPro" id="IPR025518">
    <property type="entry name" value="DUF4406"/>
</dbReference>
<dbReference type="Gene3D" id="1.10.1750.10">
    <property type="match status" value="1"/>
</dbReference>
<dbReference type="AlphaFoldDB" id="A0A5J4R273"/>
<dbReference type="Pfam" id="PF08299">
    <property type="entry name" value="Bac_DnaA_C"/>
    <property type="match status" value="1"/>
</dbReference>
<evidence type="ECO:0000313" key="2">
    <source>
        <dbReference type="EMBL" id="KAA6327434.1"/>
    </source>
</evidence>
<dbReference type="GO" id="GO:0006270">
    <property type="term" value="P:DNA replication initiation"/>
    <property type="evidence" value="ECO:0007669"/>
    <property type="project" value="InterPro"/>
</dbReference>
<dbReference type="GO" id="GO:0043565">
    <property type="term" value="F:sequence-specific DNA binding"/>
    <property type="evidence" value="ECO:0007669"/>
    <property type="project" value="InterPro"/>
</dbReference>
<organism evidence="2">
    <name type="scientific">termite gut metagenome</name>
    <dbReference type="NCBI Taxonomy" id="433724"/>
    <lineage>
        <taxon>unclassified sequences</taxon>
        <taxon>metagenomes</taxon>
        <taxon>organismal metagenomes</taxon>
    </lineage>
</organism>
<feature type="domain" description="Chromosomal replication initiator DnaA C-terminal" evidence="1">
    <location>
        <begin position="108"/>
        <end position="170"/>
    </location>
</feature>
<dbReference type="GO" id="GO:0005524">
    <property type="term" value="F:ATP binding"/>
    <property type="evidence" value="ECO:0007669"/>
    <property type="project" value="InterPro"/>
</dbReference>
<name>A0A5J4R273_9ZZZZ</name>
<comment type="caution">
    <text evidence="2">The sequence shown here is derived from an EMBL/GenBank/DDBJ whole genome shotgun (WGS) entry which is preliminary data.</text>
</comment>
<dbReference type="SUPFAM" id="SSF48295">
    <property type="entry name" value="TrpR-like"/>
    <property type="match status" value="1"/>
</dbReference>
<dbReference type="Pfam" id="PF14359">
    <property type="entry name" value="DUF4406"/>
    <property type="match status" value="1"/>
</dbReference>